<dbReference type="InterPro" id="IPR035965">
    <property type="entry name" value="PAS-like_dom_sf"/>
</dbReference>
<evidence type="ECO:0000313" key="4">
    <source>
        <dbReference type="Proteomes" id="UP000273807"/>
    </source>
</evidence>
<comment type="caution">
    <text evidence="3">The sequence shown here is derived from an EMBL/GenBank/DDBJ whole genome shotgun (WGS) entry which is preliminary data.</text>
</comment>
<gene>
    <name evidence="3" type="ORF">D7003_07460</name>
</gene>
<dbReference type="PANTHER" id="PTHR44757:SF2">
    <property type="entry name" value="BIOFILM ARCHITECTURE MAINTENANCE PROTEIN MBAA"/>
    <property type="match status" value="1"/>
</dbReference>
<feature type="coiled-coil region" evidence="1">
    <location>
        <begin position="140"/>
        <end position="167"/>
    </location>
</feature>
<evidence type="ECO:0000313" key="3">
    <source>
        <dbReference type="EMBL" id="RNL57137.1"/>
    </source>
</evidence>
<reference evidence="3 4" key="1">
    <citation type="submission" date="2018-10" db="EMBL/GenBank/DDBJ databases">
        <title>Genome sequencing of Arthrobacter oryzae TNB02.</title>
        <authorList>
            <person name="Cho Y.-J."/>
            <person name="Cho A."/>
            <person name="Kim O.-S."/>
        </authorList>
    </citation>
    <scope>NUCLEOTIDE SEQUENCE [LARGE SCALE GENOMIC DNA]</scope>
    <source>
        <strain evidence="3 4">TNB02</strain>
    </source>
</reference>
<dbReference type="CDD" id="cd01949">
    <property type="entry name" value="GGDEF"/>
    <property type="match status" value="1"/>
</dbReference>
<dbReference type="PANTHER" id="PTHR44757">
    <property type="entry name" value="DIGUANYLATE CYCLASE DGCP"/>
    <property type="match status" value="1"/>
</dbReference>
<evidence type="ECO:0000256" key="1">
    <source>
        <dbReference type="SAM" id="Coils"/>
    </source>
</evidence>
<dbReference type="InterPro" id="IPR029787">
    <property type="entry name" value="Nucleotide_cyclase"/>
</dbReference>
<dbReference type="InterPro" id="IPR043128">
    <property type="entry name" value="Rev_trsase/Diguanyl_cyclase"/>
</dbReference>
<dbReference type="CDD" id="cd00130">
    <property type="entry name" value="PAS"/>
    <property type="match status" value="1"/>
</dbReference>
<organism evidence="3 4">
    <name type="scientific">Arthrobacter oryzae</name>
    <dbReference type="NCBI Taxonomy" id="409290"/>
    <lineage>
        <taxon>Bacteria</taxon>
        <taxon>Bacillati</taxon>
        <taxon>Actinomycetota</taxon>
        <taxon>Actinomycetes</taxon>
        <taxon>Micrococcales</taxon>
        <taxon>Micrococcaceae</taxon>
        <taxon>Arthrobacter</taxon>
    </lineage>
</organism>
<dbReference type="Gene3D" id="3.30.450.20">
    <property type="entry name" value="PAS domain"/>
    <property type="match status" value="1"/>
</dbReference>
<dbReference type="Pfam" id="PF13426">
    <property type="entry name" value="PAS_9"/>
    <property type="match status" value="1"/>
</dbReference>
<dbReference type="EMBL" id="RBED01000080">
    <property type="protein sequence ID" value="RNL57137.1"/>
    <property type="molecule type" value="Genomic_DNA"/>
</dbReference>
<dbReference type="SMART" id="SM00267">
    <property type="entry name" value="GGDEF"/>
    <property type="match status" value="1"/>
</dbReference>
<dbReference type="OrthoDB" id="23692at2"/>
<dbReference type="Pfam" id="PF00990">
    <property type="entry name" value="GGDEF"/>
    <property type="match status" value="1"/>
</dbReference>
<name>A0A3N0C3E4_9MICC</name>
<dbReference type="InterPro" id="IPR052155">
    <property type="entry name" value="Biofilm_reg_signaling"/>
</dbReference>
<dbReference type="AlphaFoldDB" id="A0A3N0C3E4"/>
<accession>A0A3N0C3E4</accession>
<dbReference type="PROSITE" id="PS50887">
    <property type="entry name" value="GGDEF"/>
    <property type="match status" value="1"/>
</dbReference>
<sequence>MTTAQTDTPAAAMAQPAPPGFSAATDFEALFHGAPAGYLLTMPDGTIVAANQTICTWTGRTRADLAGTSMLRLMPAGDRIMYLTHAMPELDNSGSLTELSLQILGADGSRLPALLAASRFRTAAGGPELDRIILVSAPERRQYEQELAAALRKLEAAEADRQRLLEEARYDAVHDSLTGLPNRVLLADRLETAFDAAARDGGQVGLLFCDVNGFKDINDALGHDAGDQVLRQVAARLTDALRNVDTVARYSGDEFVILVSGSVTALELELVAARVQDSLREPAIVDGTPVQVRLAIGSAMTPVLVPPGGVGVGAGNVGAKAELARDLLRRADMDMYAAKGRA</sequence>
<dbReference type="RefSeq" id="WP_123254835.1">
    <property type="nucleotide sequence ID" value="NZ_RBED01000080.1"/>
</dbReference>
<dbReference type="InterPro" id="IPR000014">
    <property type="entry name" value="PAS"/>
</dbReference>
<dbReference type="SUPFAM" id="SSF55785">
    <property type="entry name" value="PYP-like sensor domain (PAS domain)"/>
    <property type="match status" value="1"/>
</dbReference>
<proteinExistence type="predicted"/>
<keyword evidence="4" id="KW-1185">Reference proteome</keyword>
<dbReference type="Proteomes" id="UP000273807">
    <property type="component" value="Unassembled WGS sequence"/>
</dbReference>
<evidence type="ECO:0000259" key="2">
    <source>
        <dbReference type="PROSITE" id="PS50887"/>
    </source>
</evidence>
<dbReference type="SUPFAM" id="SSF55073">
    <property type="entry name" value="Nucleotide cyclase"/>
    <property type="match status" value="1"/>
</dbReference>
<dbReference type="SMART" id="SM00091">
    <property type="entry name" value="PAS"/>
    <property type="match status" value="1"/>
</dbReference>
<protein>
    <submittedName>
        <fullName evidence="3">Diguanylate cyclase</fullName>
    </submittedName>
</protein>
<dbReference type="Gene3D" id="3.30.70.270">
    <property type="match status" value="1"/>
</dbReference>
<dbReference type="InterPro" id="IPR000160">
    <property type="entry name" value="GGDEF_dom"/>
</dbReference>
<keyword evidence="1" id="KW-0175">Coiled coil</keyword>
<feature type="domain" description="GGDEF" evidence="2">
    <location>
        <begin position="202"/>
        <end position="342"/>
    </location>
</feature>
<dbReference type="NCBIfam" id="TIGR00254">
    <property type="entry name" value="GGDEF"/>
    <property type="match status" value="1"/>
</dbReference>
<dbReference type="NCBIfam" id="TIGR00229">
    <property type="entry name" value="sensory_box"/>
    <property type="match status" value="1"/>
</dbReference>